<evidence type="ECO:0000313" key="11">
    <source>
        <dbReference type="Proteomes" id="UP000321172"/>
    </source>
</evidence>
<evidence type="ECO:0000256" key="6">
    <source>
        <dbReference type="RuleBase" id="RU003983"/>
    </source>
</evidence>
<dbReference type="GO" id="GO:0004222">
    <property type="term" value="F:metalloendopeptidase activity"/>
    <property type="evidence" value="ECO:0007669"/>
    <property type="project" value="InterPro"/>
</dbReference>
<comment type="cofactor">
    <cofactor evidence="6">
        <name>Zn(2+)</name>
        <dbReference type="ChEBI" id="CHEBI:29105"/>
    </cofactor>
    <text evidence="6">Binds 1 zinc ion per subunit.</text>
</comment>
<evidence type="ECO:0000256" key="2">
    <source>
        <dbReference type="ARBA" id="ARBA00022723"/>
    </source>
</evidence>
<dbReference type="Proteomes" id="UP000321172">
    <property type="component" value="Chromosome"/>
</dbReference>
<keyword evidence="7" id="KW-1133">Transmembrane helix</keyword>
<dbReference type="GO" id="GO:0051603">
    <property type="term" value="P:proteolysis involved in protein catabolic process"/>
    <property type="evidence" value="ECO:0007669"/>
    <property type="project" value="TreeGrafter"/>
</dbReference>
<dbReference type="InterPro" id="IPR051156">
    <property type="entry name" value="Mito/Outer_Membr_Metalloprot"/>
</dbReference>
<feature type="domain" description="DUF7092" evidence="9">
    <location>
        <begin position="5"/>
        <end position="56"/>
    </location>
</feature>
<sequence length="357" mass="38109">MADSAAADLFDGTSAIRHPVTLRWQAAGLEIVRAEGAAEVIPLAALTFNEHRGDRLVYGHRDQPGWRLLVPVDAAPAVLERMPQGGKYGGWIDRFGLVRASVVLGLVSAAAVAAVMTAPSWLGPMVPESWEQRIGSALVGDLEQFTCSTPEGDAALAALTRDVDDGKSPITVQLAKIDMVNAVALPGGRVLLFDKLVQEAKSPDELAGVLAHEVGHVRKRHVMQALLRQFGLSILLSGANSDIGGTLGGVAAMGYSREAEREADEYSRMRLAKADISPAATAAFFGRLRKLDPTAGNKQLSYLNSHPDSGEREQAFAKAVQPGKAYRPALTPAQFTALKTACKQDTKAKEWSLGWPD</sequence>
<dbReference type="EMBL" id="CP042345">
    <property type="protein sequence ID" value="QEA15568.1"/>
    <property type="molecule type" value="Genomic_DNA"/>
</dbReference>
<keyword evidence="3 6" id="KW-0378">Hydrolase</keyword>
<organism evidence="10 11">
    <name type="scientific">Novosphingobium ginsenosidimutans</name>
    <dbReference type="NCBI Taxonomy" id="1176536"/>
    <lineage>
        <taxon>Bacteria</taxon>
        <taxon>Pseudomonadati</taxon>
        <taxon>Pseudomonadota</taxon>
        <taxon>Alphaproteobacteria</taxon>
        <taxon>Sphingomonadales</taxon>
        <taxon>Sphingomonadaceae</taxon>
        <taxon>Novosphingobium</taxon>
    </lineage>
</organism>
<dbReference type="CDD" id="cd07332">
    <property type="entry name" value="M48C_Oma1_like"/>
    <property type="match status" value="1"/>
</dbReference>
<gene>
    <name evidence="10" type="ORF">FRF71_05130</name>
</gene>
<dbReference type="GO" id="GO:0046872">
    <property type="term" value="F:metal ion binding"/>
    <property type="evidence" value="ECO:0007669"/>
    <property type="project" value="UniProtKB-KW"/>
</dbReference>
<protein>
    <submittedName>
        <fullName evidence="10">M48 family metallopeptidase</fullName>
    </submittedName>
</protein>
<feature type="transmembrane region" description="Helical" evidence="7">
    <location>
        <begin position="97"/>
        <end position="122"/>
    </location>
</feature>
<keyword evidence="4 6" id="KW-0862">Zinc</keyword>
<dbReference type="Pfam" id="PF01435">
    <property type="entry name" value="Peptidase_M48"/>
    <property type="match status" value="1"/>
</dbReference>
<evidence type="ECO:0000256" key="1">
    <source>
        <dbReference type="ARBA" id="ARBA00022670"/>
    </source>
</evidence>
<comment type="similarity">
    <text evidence="6">Belongs to the peptidase M48 family.</text>
</comment>
<evidence type="ECO:0000259" key="9">
    <source>
        <dbReference type="Pfam" id="PF23368"/>
    </source>
</evidence>
<feature type="domain" description="Peptidase M48" evidence="8">
    <location>
        <begin position="173"/>
        <end position="316"/>
    </location>
</feature>
<evidence type="ECO:0000313" key="10">
    <source>
        <dbReference type="EMBL" id="QEA15568.1"/>
    </source>
</evidence>
<keyword evidence="11" id="KW-1185">Reference proteome</keyword>
<evidence type="ECO:0000256" key="5">
    <source>
        <dbReference type="ARBA" id="ARBA00023049"/>
    </source>
</evidence>
<name>A0A5B8S379_9SPHN</name>
<proteinExistence type="inferred from homology"/>
<dbReference type="Gene3D" id="3.30.2010.10">
    <property type="entry name" value="Metalloproteases ('zincins'), catalytic domain"/>
    <property type="match status" value="1"/>
</dbReference>
<evidence type="ECO:0000256" key="7">
    <source>
        <dbReference type="SAM" id="Phobius"/>
    </source>
</evidence>
<reference evidence="10 11" key="1">
    <citation type="journal article" date="2013" name="J. Microbiol. Biotechnol.">
        <title>Novosphingobium ginsenosidimutans sp. nov., with the ability to convert ginsenoside.</title>
        <authorList>
            <person name="Kim J.K."/>
            <person name="He D."/>
            <person name="Liu Q.M."/>
            <person name="Park H.Y."/>
            <person name="Jung M.S."/>
            <person name="Yoon M.H."/>
            <person name="Kim S.C."/>
            <person name="Im W.T."/>
        </authorList>
    </citation>
    <scope>NUCLEOTIDE SEQUENCE [LARGE SCALE GENOMIC DNA]</scope>
    <source>
        <strain evidence="10 11">FW-6</strain>
    </source>
</reference>
<accession>A0A5B8S379</accession>
<dbReference type="PANTHER" id="PTHR22726">
    <property type="entry name" value="METALLOENDOPEPTIDASE OMA1"/>
    <property type="match status" value="1"/>
</dbReference>
<dbReference type="Pfam" id="PF23368">
    <property type="entry name" value="DUF7092"/>
    <property type="match status" value="1"/>
</dbReference>
<dbReference type="RefSeq" id="WP_147089546.1">
    <property type="nucleotide sequence ID" value="NZ_BAABJD010000001.1"/>
</dbReference>
<dbReference type="OrthoDB" id="9810445at2"/>
<dbReference type="GO" id="GO:0016020">
    <property type="term" value="C:membrane"/>
    <property type="evidence" value="ECO:0007669"/>
    <property type="project" value="TreeGrafter"/>
</dbReference>
<evidence type="ECO:0000256" key="4">
    <source>
        <dbReference type="ARBA" id="ARBA00022833"/>
    </source>
</evidence>
<keyword evidence="1 6" id="KW-0645">Protease</keyword>
<keyword evidence="7" id="KW-0812">Transmembrane</keyword>
<keyword evidence="2" id="KW-0479">Metal-binding</keyword>
<dbReference type="KEGG" id="ngf:FRF71_05130"/>
<dbReference type="InterPro" id="IPR001915">
    <property type="entry name" value="Peptidase_M48"/>
</dbReference>
<keyword evidence="7" id="KW-0472">Membrane</keyword>
<dbReference type="PANTHER" id="PTHR22726:SF1">
    <property type="entry name" value="METALLOENDOPEPTIDASE OMA1, MITOCHONDRIAL"/>
    <property type="match status" value="1"/>
</dbReference>
<evidence type="ECO:0000259" key="8">
    <source>
        <dbReference type="Pfam" id="PF01435"/>
    </source>
</evidence>
<dbReference type="AlphaFoldDB" id="A0A5B8S379"/>
<keyword evidence="5 6" id="KW-0482">Metalloprotease</keyword>
<evidence type="ECO:0000256" key="3">
    <source>
        <dbReference type="ARBA" id="ARBA00022801"/>
    </source>
</evidence>
<dbReference type="InterPro" id="IPR055518">
    <property type="entry name" value="DUF7092"/>
</dbReference>